<protein>
    <recommendedName>
        <fullName evidence="10">Kinesin motor domain-containing protein</fullName>
    </recommendedName>
</protein>
<dbReference type="GO" id="GO:0003777">
    <property type="term" value="F:microtubule motor activity"/>
    <property type="evidence" value="ECO:0007669"/>
    <property type="project" value="InterPro"/>
</dbReference>
<dbReference type="Gene3D" id="3.40.850.10">
    <property type="entry name" value="Kinesin motor domain"/>
    <property type="match status" value="1"/>
</dbReference>
<dbReference type="Proteomes" id="UP000218231">
    <property type="component" value="Unassembled WGS sequence"/>
</dbReference>
<keyword evidence="5" id="KW-0505">Motor protein</keyword>
<dbReference type="GO" id="GO:0007018">
    <property type="term" value="P:microtubule-based movement"/>
    <property type="evidence" value="ECO:0007669"/>
    <property type="project" value="InterPro"/>
</dbReference>
<dbReference type="Pfam" id="PF00225">
    <property type="entry name" value="Kinesin"/>
    <property type="match status" value="1"/>
</dbReference>
<keyword evidence="4 8" id="KW-0175">Coiled coil</keyword>
<evidence type="ECO:0000256" key="5">
    <source>
        <dbReference type="ARBA" id="ARBA00023175"/>
    </source>
</evidence>
<evidence type="ECO:0000313" key="11">
    <source>
        <dbReference type="EMBL" id="PAV88835.1"/>
    </source>
</evidence>
<evidence type="ECO:0000256" key="1">
    <source>
        <dbReference type="ARBA" id="ARBA00004245"/>
    </source>
</evidence>
<dbReference type="EMBL" id="LIAE01006490">
    <property type="protein sequence ID" value="PAV88835.1"/>
    <property type="molecule type" value="Genomic_DNA"/>
</dbReference>
<evidence type="ECO:0000256" key="2">
    <source>
        <dbReference type="ARBA" id="ARBA00022741"/>
    </source>
</evidence>
<proteinExistence type="inferred from homology"/>
<feature type="region of interest" description="Disordered" evidence="9">
    <location>
        <begin position="592"/>
        <end position="613"/>
    </location>
</feature>
<name>A0A2A2LS27_9BILA</name>
<feature type="domain" description="Kinesin motor" evidence="10">
    <location>
        <begin position="1"/>
        <end position="291"/>
    </location>
</feature>
<dbReference type="InterPro" id="IPR027640">
    <property type="entry name" value="Kinesin-like_fam"/>
</dbReference>
<dbReference type="PANTHER" id="PTHR47968:SF75">
    <property type="entry name" value="CENTROMERE-ASSOCIATED PROTEIN E"/>
    <property type="match status" value="1"/>
</dbReference>
<evidence type="ECO:0000313" key="12">
    <source>
        <dbReference type="Proteomes" id="UP000218231"/>
    </source>
</evidence>
<sequence>MEREKSRPTTIQVAVRVAPCSSFDQNVEWKKTSDCSLVGQEHEVYTFGKTHTLTGSNGEPGIVQLAFRHIFETVTKSDDRQFMLRFAYIELYNEKIADLLVEPPNGYDLQIREDSTKSDSTTIEGLSEVVVTNEEQVEELLEAANGIRKVSTTNLNERSSRSHAIVRIAIESSDALRASSRCSFVYLLDLAGSENVKQAGTALDGKSRQEAANINKSLLALSNVISALAYNQTAKLKESAQFVNYRNSKLTRILKPSLGGNSRTLLVCCVSPHTRSESLSTLRFAQKARKIENCPVVCEVTEDGMLAKCLKEIEQLKKQLSEKKNSETQEDGDRQKLKALFAQILSAQSPLAVSSTQIQAKRNRRMTWGGGKLSALTALAPLDVAVGSFTRDDRALASPPNKRHKILDNIREDDVEISNRARLAESRSSAVGTGAATEDLEMTTCSTATAVENRERERLSSSRSPNQDVNNALLASKEVEELKQKVIELETVNAALIAQNGRIAEESEQLVGHLRNSIQDLTNTMDLYGLELNELKTQNAQLTLENRELHIKTEAANRILNEPSNDHNSTLNDLSIEVALLQTKFESVNKELEESKKKAGESESQLLQSATREEELQAELRALQKAVDGEKQTREEAVGKVRQLENEVDRLATIEVERDSLRACNDRLQESLEMHTSQLAEVQAKADTWPKEKCSLEASLESMMQEKETVQRKWNAALVEKKILEEAIAKINANSDSSNAVNMGEFTRQLAETMHQNESLKRNLDELRNAKEDIAKELSLIMQEASIQNLQNTLNHAY</sequence>
<dbReference type="PRINTS" id="PR00380">
    <property type="entry name" value="KINESINHEAVY"/>
</dbReference>
<keyword evidence="2" id="KW-0547">Nucleotide-binding</keyword>
<dbReference type="AlphaFoldDB" id="A0A2A2LS27"/>
<evidence type="ECO:0000256" key="3">
    <source>
        <dbReference type="ARBA" id="ARBA00022840"/>
    </source>
</evidence>
<comment type="similarity">
    <text evidence="7">Belongs to the TRAFAC class myosin-kinesin ATPase superfamily. Kinesin family.</text>
</comment>
<evidence type="ECO:0000256" key="7">
    <source>
        <dbReference type="PROSITE-ProRule" id="PRU00283"/>
    </source>
</evidence>
<evidence type="ECO:0000256" key="6">
    <source>
        <dbReference type="ARBA" id="ARBA00023212"/>
    </source>
</evidence>
<evidence type="ECO:0000256" key="4">
    <source>
        <dbReference type="ARBA" id="ARBA00023054"/>
    </source>
</evidence>
<feature type="region of interest" description="Disordered" evidence="9">
    <location>
        <begin position="447"/>
        <end position="469"/>
    </location>
</feature>
<dbReference type="STRING" id="2018661.A0A2A2LS27"/>
<evidence type="ECO:0000256" key="8">
    <source>
        <dbReference type="SAM" id="Coils"/>
    </source>
</evidence>
<keyword evidence="12" id="KW-1185">Reference proteome</keyword>
<dbReference type="InterPro" id="IPR027417">
    <property type="entry name" value="P-loop_NTPase"/>
</dbReference>
<feature type="coiled-coil region" evidence="8">
    <location>
        <begin position="743"/>
        <end position="784"/>
    </location>
</feature>
<dbReference type="GO" id="GO:0005856">
    <property type="term" value="C:cytoskeleton"/>
    <property type="evidence" value="ECO:0007669"/>
    <property type="project" value="UniProtKB-SubCell"/>
</dbReference>
<feature type="compositionally biased region" description="Basic and acidic residues" evidence="9">
    <location>
        <begin position="592"/>
        <end position="601"/>
    </location>
</feature>
<dbReference type="PROSITE" id="PS50067">
    <property type="entry name" value="KINESIN_MOTOR_2"/>
    <property type="match status" value="1"/>
</dbReference>
<reference evidence="11 12" key="1">
    <citation type="journal article" date="2017" name="Curr. Biol.">
        <title>Genome architecture and evolution of a unichromosomal asexual nematode.</title>
        <authorList>
            <person name="Fradin H."/>
            <person name="Zegar C."/>
            <person name="Gutwein M."/>
            <person name="Lucas J."/>
            <person name="Kovtun M."/>
            <person name="Corcoran D."/>
            <person name="Baugh L.R."/>
            <person name="Kiontke K."/>
            <person name="Gunsalus K."/>
            <person name="Fitch D.H."/>
            <person name="Piano F."/>
        </authorList>
    </citation>
    <scope>NUCLEOTIDE SEQUENCE [LARGE SCALE GENOMIC DNA]</scope>
    <source>
        <strain evidence="11">PF1309</strain>
    </source>
</reference>
<keyword evidence="6" id="KW-0963">Cytoplasm</keyword>
<gene>
    <name evidence="11" type="ORF">WR25_06285</name>
</gene>
<comment type="caution">
    <text evidence="7">Lacks conserved residue(s) required for the propagation of feature annotation.</text>
</comment>
<keyword evidence="3" id="KW-0067">ATP-binding</keyword>
<comment type="caution">
    <text evidence="11">The sequence shown here is derived from an EMBL/GenBank/DDBJ whole genome shotgun (WGS) entry which is preliminary data.</text>
</comment>
<dbReference type="PANTHER" id="PTHR47968">
    <property type="entry name" value="CENTROMERE PROTEIN E"/>
    <property type="match status" value="1"/>
</dbReference>
<keyword evidence="6" id="KW-0206">Cytoskeleton</keyword>
<comment type="subcellular location">
    <subcellularLocation>
        <location evidence="1">Cytoplasm</location>
        <location evidence="1">Cytoskeleton</location>
    </subcellularLocation>
</comment>
<dbReference type="InterPro" id="IPR036961">
    <property type="entry name" value="Kinesin_motor_dom_sf"/>
</dbReference>
<accession>A0A2A2LS27</accession>
<evidence type="ECO:0000259" key="10">
    <source>
        <dbReference type="PROSITE" id="PS50067"/>
    </source>
</evidence>
<evidence type="ECO:0000256" key="9">
    <source>
        <dbReference type="SAM" id="MobiDB-lite"/>
    </source>
</evidence>
<dbReference type="SUPFAM" id="SSF52540">
    <property type="entry name" value="P-loop containing nucleoside triphosphate hydrolases"/>
    <property type="match status" value="1"/>
</dbReference>
<dbReference type="GO" id="GO:0005524">
    <property type="term" value="F:ATP binding"/>
    <property type="evidence" value="ECO:0007669"/>
    <property type="project" value="UniProtKB-KW"/>
</dbReference>
<dbReference type="OrthoDB" id="21525at2759"/>
<dbReference type="SMART" id="SM00129">
    <property type="entry name" value="KISc"/>
    <property type="match status" value="1"/>
</dbReference>
<dbReference type="InterPro" id="IPR001752">
    <property type="entry name" value="Kinesin_motor_dom"/>
</dbReference>
<organism evidence="11 12">
    <name type="scientific">Diploscapter pachys</name>
    <dbReference type="NCBI Taxonomy" id="2018661"/>
    <lineage>
        <taxon>Eukaryota</taxon>
        <taxon>Metazoa</taxon>
        <taxon>Ecdysozoa</taxon>
        <taxon>Nematoda</taxon>
        <taxon>Chromadorea</taxon>
        <taxon>Rhabditida</taxon>
        <taxon>Rhabditina</taxon>
        <taxon>Rhabditomorpha</taxon>
        <taxon>Rhabditoidea</taxon>
        <taxon>Rhabditidae</taxon>
        <taxon>Diploscapter</taxon>
    </lineage>
</organism>
<dbReference type="GO" id="GO:0008017">
    <property type="term" value="F:microtubule binding"/>
    <property type="evidence" value="ECO:0007669"/>
    <property type="project" value="InterPro"/>
</dbReference>